<dbReference type="RefSeq" id="WP_005400084.1">
    <property type="nucleotide sequence ID" value="NZ_GG704964.1"/>
</dbReference>
<keyword evidence="1" id="KW-0812">Transmembrane</keyword>
<name>D0S8N2_ACIJO</name>
<dbReference type="eggNOG" id="ENOG5031RYH">
    <property type="taxonomic scope" value="Bacteria"/>
</dbReference>
<proteinExistence type="predicted"/>
<keyword evidence="1" id="KW-1133">Transmembrane helix</keyword>
<accession>D0S8N2</accession>
<dbReference type="AlphaFoldDB" id="D0S8N2"/>
<reference evidence="3" key="1">
    <citation type="journal article" date="2012" name="PLoS ONE">
        <title>The success of Acinetobacter species; genetic, metabolic and virulence attributes.</title>
        <authorList>
            <person name="Peleg A.Y."/>
            <person name="de Breij A."/>
            <person name="Adams M.D."/>
            <person name="Cerqueira G.M."/>
            <person name="Mocali S."/>
            <person name="Galardini M."/>
            <person name="Nibbering P.H."/>
            <person name="Earl A.M."/>
            <person name="Ward D.V."/>
            <person name="Paterson D.L."/>
            <person name="Seifert H."/>
            <person name="Dijkshoorn L."/>
        </authorList>
    </citation>
    <scope>NUCLEOTIDE SEQUENCE [LARGE SCALE GENOMIC DNA]</scope>
    <source>
        <strain evidence="3">SH046</strain>
    </source>
</reference>
<evidence type="ECO:0000313" key="3">
    <source>
        <dbReference type="Proteomes" id="UP000012047"/>
    </source>
</evidence>
<evidence type="ECO:0000313" key="2">
    <source>
        <dbReference type="EMBL" id="EEY97754.1"/>
    </source>
</evidence>
<protein>
    <submittedName>
        <fullName evidence="2">Uncharacterized protein</fullName>
    </submittedName>
</protein>
<dbReference type="Proteomes" id="UP000012047">
    <property type="component" value="Unassembled WGS sequence"/>
</dbReference>
<gene>
    <name evidence="2" type="ORF">HMPREF0016_00837</name>
</gene>
<feature type="transmembrane region" description="Helical" evidence="1">
    <location>
        <begin position="50"/>
        <end position="70"/>
    </location>
</feature>
<keyword evidence="1" id="KW-0472">Membrane</keyword>
<dbReference type="HOGENOM" id="CLU_168742_0_0_6"/>
<organism evidence="2 3">
    <name type="scientific">Acinetobacter johnsonii SH046</name>
    <dbReference type="NCBI Taxonomy" id="575586"/>
    <lineage>
        <taxon>Bacteria</taxon>
        <taxon>Pseudomonadati</taxon>
        <taxon>Pseudomonadota</taxon>
        <taxon>Gammaproteobacteria</taxon>
        <taxon>Moraxellales</taxon>
        <taxon>Moraxellaceae</taxon>
        <taxon>Acinetobacter</taxon>
    </lineage>
</organism>
<sequence length="92" mass="9685">MSKHCPYCFSDQIVQVMNQQVNGSAGTGVAASASFATIGASISKTLPLPLSPLLGGIAGAVIGGVFSSLFDSPKQHIPMCYYHCHHCNQNFQ</sequence>
<evidence type="ECO:0000256" key="1">
    <source>
        <dbReference type="SAM" id="Phobius"/>
    </source>
</evidence>
<dbReference type="EMBL" id="GG704964">
    <property type="protein sequence ID" value="EEY97754.1"/>
    <property type="molecule type" value="Genomic_DNA"/>
</dbReference>